<gene>
    <name evidence="1" type="ORF">E5S67_04377</name>
</gene>
<proteinExistence type="predicted"/>
<accession>A0ABX2D1T9</accession>
<evidence type="ECO:0000313" key="2">
    <source>
        <dbReference type="Proteomes" id="UP000702425"/>
    </source>
</evidence>
<protein>
    <submittedName>
        <fullName evidence="1">Uncharacterized protein</fullName>
    </submittedName>
</protein>
<keyword evidence="2" id="KW-1185">Reference proteome</keyword>
<sequence>MAVKKNLFLRPGLTGKNTGKKSFLSFDKKQKKPALQLPTITVMKEIRSPGRNGYRKCRVRQKPWIASSFLDVETEFFNENT</sequence>
<organism evidence="1 2">
    <name type="scientific">Microcoleus asticus IPMA8</name>
    <dbReference type="NCBI Taxonomy" id="2563858"/>
    <lineage>
        <taxon>Bacteria</taxon>
        <taxon>Bacillati</taxon>
        <taxon>Cyanobacteriota</taxon>
        <taxon>Cyanophyceae</taxon>
        <taxon>Oscillatoriophycideae</taxon>
        <taxon>Oscillatoriales</taxon>
        <taxon>Microcoleaceae</taxon>
        <taxon>Microcoleus</taxon>
        <taxon>Microcoleus asticus</taxon>
    </lineage>
</organism>
<name>A0ABX2D1T9_9CYAN</name>
<dbReference type="RefSeq" id="WP_172190489.1">
    <property type="nucleotide sequence ID" value="NZ_CAWPPK010000309.1"/>
</dbReference>
<dbReference type="Proteomes" id="UP000702425">
    <property type="component" value="Unassembled WGS sequence"/>
</dbReference>
<comment type="caution">
    <text evidence="1">The sequence shown here is derived from an EMBL/GenBank/DDBJ whole genome shotgun (WGS) entry which is preliminary data.</text>
</comment>
<evidence type="ECO:0000313" key="1">
    <source>
        <dbReference type="EMBL" id="NQE36612.1"/>
    </source>
</evidence>
<dbReference type="EMBL" id="SRRZ01000091">
    <property type="protein sequence ID" value="NQE36612.1"/>
    <property type="molecule type" value="Genomic_DNA"/>
</dbReference>
<reference evidence="1 2" key="1">
    <citation type="journal article" date="2020" name="Sci. Rep.">
        <title>A novel cyanobacterial geosmin producer, revising GeoA distribution and dispersion patterns in Bacteria.</title>
        <authorList>
            <person name="Churro C."/>
            <person name="Semedo-Aguiar A.P."/>
            <person name="Silva A.D."/>
            <person name="Pereira-Leal J.B."/>
            <person name="Leite R.B."/>
        </authorList>
    </citation>
    <scope>NUCLEOTIDE SEQUENCE [LARGE SCALE GENOMIC DNA]</scope>
    <source>
        <strain evidence="1 2">IPMA8</strain>
    </source>
</reference>